<dbReference type="InterPro" id="IPR011916">
    <property type="entry name" value="LipoPS_heptosylTferase-III"/>
</dbReference>
<keyword evidence="1" id="KW-0328">Glycosyltransferase</keyword>
<dbReference type="PANTHER" id="PTHR30160">
    <property type="entry name" value="TETRAACYLDISACCHARIDE 4'-KINASE-RELATED"/>
    <property type="match status" value="1"/>
</dbReference>
<dbReference type="GO" id="GO:0005829">
    <property type="term" value="C:cytosol"/>
    <property type="evidence" value="ECO:0007669"/>
    <property type="project" value="TreeGrafter"/>
</dbReference>
<dbReference type="Gene3D" id="3.40.50.2000">
    <property type="entry name" value="Glycogen Phosphorylase B"/>
    <property type="match status" value="2"/>
</dbReference>
<evidence type="ECO:0000313" key="3">
    <source>
        <dbReference type="EMBL" id="SFU80322.1"/>
    </source>
</evidence>
<dbReference type="CDD" id="cd03789">
    <property type="entry name" value="GT9_LPS_heptosyltransferase"/>
    <property type="match status" value="1"/>
</dbReference>
<dbReference type="SUPFAM" id="SSF53756">
    <property type="entry name" value="UDP-Glycosyltransferase/glycogen phosphorylase"/>
    <property type="match status" value="1"/>
</dbReference>
<keyword evidence="4" id="KW-1185">Reference proteome</keyword>
<dbReference type="GO" id="GO:0008713">
    <property type="term" value="F:ADP-heptose-lipopolysaccharide heptosyltransferase activity"/>
    <property type="evidence" value="ECO:0007669"/>
    <property type="project" value="TreeGrafter"/>
</dbReference>
<dbReference type="RefSeq" id="WP_092552404.1">
    <property type="nucleotide sequence ID" value="NZ_CAWRBG010000086.1"/>
</dbReference>
<dbReference type="Pfam" id="PF01075">
    <property type="entry name" value="Glyco_transf_9"/>
    <property type="match status" value="1"/>
</dbReference>
<name>A0A1I7J5B9_9GAMM</name>
<dbReference type="OrthoDB" id="9781892at2"/>
<accession>A0A1I7J5B9</accession>
<dbReference type="STRING" id="351659.SAMN05421784_12726"/>
<evidence type="ECO:0000256" key="1">
    <source>
        <dbReference type="ARBA" id="ARBA00022676"/>
    </source>
</evidence>
<dbReference type="PANTHER" id="PTHR30160:SF1">
    <property type="entry name" value="LIPOPOLYSACCHARIDE 1,2-N-ACETYLGLUCOSAMINETRANSFERASE-RELATED"/>
    <property type="match status" value="1"/>
</dbReference>
<dbReference type="AlphaFoldDB" id="A0A1I7J5B9"/>
<dbReference type="EMBL" id="FPBJ01000027">
    <property type="protein sequence ID" value="SFU80322.1"/>
    <property type="molecule type" value="Genomic_DNA"/>
</dbReference>
<dbReference type="InterPro" id="IPR002201">
    <property type="entry name" value="Glyco_trans_9"/>
</dbReference>
<proteinExistence type="predicted"/>
<dbReference type="NCBIfam" id="TIGR02201">
    <property type="entry name" value="heptsyl_trn_III"/>
    <property type="match status" value="1"/>
</dbReference>
<keyword evidence="2 3" id="KW-0808">Transferase</keyword>
<evidence type="ECO:0000313" key="4">
    <source>
        <dbReference type="Proteomes" id="UP000242496"/>
    </source>
</evidence>
<dbReference type="Proteomes" id="UP000242496">
    <property type="component" value="Unassembled WGS sequence"/>
</dbReference>
<reference evidence="4" key="1">
    <citation type="submission" date="2016-10" db="EMBL/GenBank/DDBJ databases">
        <authorList>
            <person name="Varghese N."/>
            <person name="Submissions S."/>
        </authorList>
    </citation>
    <scope>NUCLEOTIDE SEQUENCE [LARGE SCALE GENOMIC DNA]</scope>
    <source>
        <strain evidence="4">DSM 18168</strain>
    </source>
</reference>
<dbReference type="InterPro" id="IPR051199">
    <property type="entry name" value="LPS_LOS_Heptosyltrfase"/>
</dbReference>
<gene>
    <name evidence="3" type="ORF">SAMN05421784_12726</name>
</gene>
<organism evidence="3 4">
    <name type="scientific">Xenorhabdus koppenhoeferi</name>
    <dbReference type="NCBI Taxonomy" id="351659"/>
    <lineage>
        <taxon>Bacteria</taxon>
        <taxon>Pseudomonadati</taxon>
        <taxon>Pseudomonadota</taxon>
        <taxon>Gammaproteobacteria</taxon>
        <taxon>Enterobacterales</taxon>
        <taxon>Morganellaceae</taxon>
        <taxon>Xenorhabdus</taxon>
    </lineage>
</organism>
<sequence length="354" mass="40328">MGKIPPRFEKILIIKLRHHGDTLLVTPVVNTLKENFPDAEVDILLYKETEPMLMNFASISHIFSVDRQWKKEGTKAYIVHHWCLLSQLKKRKYDLIINLADQWYSALVSKISGASTRVAFDFPKRQNFLWKICFSDLVSTEGEESLHVVEQNLSALNPLNLPSINFNVTMSYSEEDWRKVSDLLRIGGINHKYIVIHPASRWFFKCWNDRNMSETINALQADGHSIVVTSGTEEREKEMVERILSNCIKENILSLAGQITLPQLGALIAHAKLFIGVDSVPMHMAAALKTPCITLFGPSKLAFWRPWNVNGEVIWAGNYGKLPDPDDIDTKTDIRYLDLIPTDVVIAAARRYLP</sequence>
<dbReference type="GO" id="GO:0009244">
    <property type="term" value="P:lipopolysaccharide core region biosynthetic process"/>
    <property type="evidence" value="ECO:0007669"/>
    <property type="project" value="TreeGrafter"/>
</dbReference>
<evidence type="ECO:0000256" key="2">
    <source>
        <dbReference type="ARBA" id="ARBA00022679"/>
    </source>
</evidence>
<protein>
    <submittedName>
        <fullName evidence="3">Heptosyltransferase-3</fullName>
    </submittedName>
</protein>